<dbReference type="Proteomes" id="UP000253958">
    <property type="component" value="Chromosome"/>
</dbReference>
<dbReference type="EMBL" id="CP031263">
    <property type="protein sequence ID" value="AXH94536.1"/>
    <property type="molecule type" value="Genomic_DNA"/>
</dbReference>
<dbReference type="AlphaFoldDB" id="A0A3M9JMG5"/>
<evidence type="ECO:0000313" key="1">
    <source>
        <dbReference type="EMBL" id="AXH94536.1"/>
    </source>
</evidence>
<reference evidence="1 2" key="2">
    <citation type="submission" date="2018-08" db="EMBL/GenBank/DDBJ databases">
        <title>Streptomyces kandeliansis sp. nov., an endophytic bacterium isolated from mangrove plant.</title>
        <authorList>
            <person name="Wang R."/>
        </authorList>
    </citation>
    <scope>NUCLEOTIDE SEQUENCE [LARGE SCALE GENOMIC DNA]</scope>
    <source>
        <strain evidence="2">H14(2018)</strain>
    </source>
</reference>
<sequence>MSGAQADVVFGQAGHLVHYGADTEPLKALIGAITAVQRDEAPADAVVKPGDEVRLVGEVPESLADYDETWLRETTFVVRYVGRDAMVGLQPDLIEDYVIATVPAAGVQPL</sequence>
<protein>
    <submittedName>
        <fullName evidence="1">Uncharacterized protein</fullName>
    </submittedName>
</protein>
<reference evidence="1 2" key="1">
    <citation type="submission" date="2018-07" db="EMBL/GenBank/DDBJ databases">
        <authorList>
            <person name="Ye Y."/>
        </authorList>
    </citation>
    <scope>NUCLEOTIDE SEQUENCE [LARGE SCALE GENOMIC DNA]</scope>
    <source>
        <strain evidence="2">H14(2018)</strain>
    </source>
</reference>
<evidence type="ECO:0000313" key="2">
    <source>
        <dbReference type="Proteomes" id="UP000253958"/>
    </source>
</evidence>
<gene>
    <name evidence="1" type="ORF">DVH21_17015</name>
</gene>
<organism evidence="1 2">
    <name type="scientific">Micromonospora aurantiaca</name>
    <name type="common">nom. illeg.</name>
    <dbReference type="NCBI Taxonomy" id="47850"/>
    <lineage>
        <taxon>Bacteria</taxon>
        <taxon>Bacillati</taxon>
        <taxon>Actinomycetota</taxon>
        <taxon>Actinomycetes</taxon>
        <taxon>Micromonosporales</taxon>
        <taxon>Micromonosporaceae</taxon>
        <taxon>Micromonospora</taxon>
    </lineage>
</organism>
<proteinExistence type="predicted"/>
<accession>A0A3M9JMG5</accession>
<name>A0A3M9JMG5_9ACTN</name>